<evidence type="ECO:0000313" key="3">
    <source>
        <dbReference type="Proteomes" id="UP000017127"/>
    </source>
</evidence>
<dbReference type="Proteomes" id="UP000017127">
    <property type="component" value="Unassembled WGS sequence"/>
</dbReference>
<feature type="region of interest" description="Disordered" evidence="1">
    <location>
        <begin position="70"/>
        <end position="106"/>
    </location>
</feature>
<protein>
    <submittedName>
        <fullName evidence="2">Uncharacterized protein</fullName>
    </submittedName>
</protein>
<gene>
    <name evidence="2" type="ORF">M595_4339</name>
</gene>
<comment type="caution">
    <text evidence="2">The sequence shown here is derived from an EMBL/GenBank/DDBJ whole genome shotgun (WGS) entry which is preliminary data.</text>
</comment>
<organism evidence="2 3">
    <name type="scientific">Lyngbya aestuarii BL J</name>
    <dbReference type="NCBI Taxonomy" id="1348334"/>
    <lineage>
        <taxon>Bacteria</taxon>
        <taxon>Bacillati</taxon>
        <taxon>Cyanobacteriota</taxon>
        <taxon>Cyanophyceae</taxon>
        <taxon>Oscillatoriophycideae</taxon>
        <taxon>Oscillatoriales</taxon>
        <taxon>Microcoleaceae</taxon>
        <taxon>Lyngbya</taxon>
    </lineage>
</organism>
<name>U7QCZ7_9CYAN</name>
<evidence type="ECO:0000256" key="1">
    <source>
        <dbReference type="SAM" id="MobiDB-lite"/>
    </source>
</evidence>
<dbReference type="PATRIC" id="fig|1348334.3.peg.4195"/>
<accession>U7QCZ7</accession>
<sequence>MNADNLTQILHQGFRVTLGATSSMIEMLQDSHKRNENLEKIQSQWSQLAQEWAEKGEQTEEEARKFVDTILEQQSNSGATETTTSTSSSSMTTTPVSVSEPDSAEDLQELTAQIAALRLELERLRGSESSN</sequence>
<proteinExistence type="predicted"/>
<dbReference type="OrthoDB" id="560634at2"/>
<dbReference type="EMBL" id="AUZM01000050">
    <property type="protein sequence ID" value="ERT05713.1"/>
    <property type="molecule type" value="Genomic_DNA"/>
</dbReference>
<keyword evidence="3" id="KW-1185">Reference proteome</keyword>
<dbReference type="AlphaFoldDB" id="U7QCZ7"/>
<evidence type="ECO:0000313" key="2">
    <source>
        <dbReference type="EMBL" id="ERT05713.1"/>
    </source>
</evidence>
<feature type="compositionally biased region" description="Low complexity" evidence="1">
    <location>
        <begin position="80"/>
        <end position="101"/>
    </location>
</feature>
<reference evidence="2 3" key="1">
    <citation type="journal article" date="2013" name="Front. Microbiol.">
        <title>Comparative genomic analyses of the cyanobacterium, Lyngbya aestuarii BL J, a powerful hydrogen producer.</title>
        <authorList>
            <person name="Kothari A."/>
            <person name="Vaughn M."/>
            <person name="Garcia-Pichel F."/>
        </authorList>
    </citation>
    <scope>NUCLEOTIDE SEQUENCE [LARGE SCALE GENOMIC DNA]</scope>
    <source>
        <strain evidence="2 3">BL J</strain>
    </source>
</reference>
<dbReference type="RefSeq" id="WP_023068013.1">
    <property type="nucleotide sequence ID" value="NZ_AUZM01000050.1"/>
</dbReference>